<accession>A0AC35UGL9</accession>
<dbReference type="WBParaSite" id="RSKR_0001135100.1">
    <property type="protein sequence ID" value="RSKR_0001135100.1"/>
    <property type="gene ID" value="RSKR_0001135100"/>
</dbReference>
<name>A0AC35UGL9_9BILA</name>
<proteinExistence type="predicted"/>
<protein>
    <submittedName>
        <fullName evidence="2">TPM_phosphatase domain-containing protein</fullName>
    </submittedName>
</protein>
<evidence type="ECO:0000313" key="2">
    <source>
        <dbReference type="WBParaSite" id="RSKR_0001135100.1"/>
    </source>
</evidence>
<evidence type="ECO:0000313" key="1">
    <source>
        <dbReference type="Proteomes" id="UP000095286"/>
    </source>
</evidence>
<organism evidence="1 2">
    <name type="scientific">Rhabditophanes sp. KR3021</name>
    <dbReference type="NCBI Taxonomy" id="114890"/>
    <lineage>
        <taxon>Eukaryota</taxon>
        <taxon>Metazoa</taxon>
        <taxon>Ecdysozoa</taxon>
        <taxon>Nematoda</taxon>
        <taxon>Chromadorea</taxon>
        <taxon>Rhabditida</taxon>
        <taxon>Tylenchina</taxon>
        <taxon>Panagrolaimomorpha</taxon>
        <taxon>Strongyloidoidea</taxon>
        <taxon>Alloionematidae</taxon>
        <taxon>Rhabditophanes</taxon>
    </lineage>
</organism>
<sequence>MIRLTHCQTKLPRPMPMPTKMNIALIISLVLILPQLVLSSTYSPTAYPNPTKTGYKECNLKSIGNICDVGEVLSFSDRYRLDYELRKMNERSAGSGGNHCSISGIKAILVIDSDVNQNFADQLNKLYNLDGQCKKSVVFLLDSSTNKLFYATESDTGVDTNQFAAIISGARSELQSGEYAKALVNIFKQIGGNGNRQATQDVPSSNTNQKPNIQPTSKSNSLVPPGSKREKILNALGGLFNKIQGGRK</sequence>
<dbReference type="Proteomes" id="UP000095286">
    <property type="component" value="Unplaced"/>
</dbReference>
<reference evidence="2" key="1">
    <citation type="submission" date="2016-11" db="UniProtKB">
        <authorList>
            <consortium name="WormBaseParasite"/>
        </authorList>
    </citation>
    <scope>IDENTIFICATION</scope>
    <source>
        <strain evidence="2">KR3021</strain>
    </source>
</reference>